<dbReference type="RefSeq" id="WP_000420425.1">
    <property type="nucleotide sequence ID" value="NZ_AP014650.1"/>
</dbReference>
<evidence type="ECO:0000313" key="1">
    <source>
        <dbReference type="EMBL" id="ALG88342.1"/>
    </source>
</evidence>
<geneLocation type="plasmid" evidence="1">
    <name>pD4</name>
</geneLocation>
<reference evidence="2 9" key="1">
    <citation type="journal article" date="2014" name="Antimicrob. Agents Chemother.">
        <title>Triclosan can select for an AdeIJK-overexpressing mutant of Acinetobacter baumannii ATCC 17978 that displays reduced susceptibility to multiple antibiotics.</title>
        <authorList>
            <person name="Fernando D.M."/>
            <person name="Xu W."/>
            <person name="Loewen P.C."/>
            <person name="Zhanel G.G."/>
            <person name="Kumar A."/>
        </authorList>
    </citation>
    <scope>NUCLEOTIDE SEQUENCE [LARGE SCALE GENOMIC DNA]</scope>
    <source>
        <strain evidence="2 9">ATCC 17978</strain>
    </source>
</reference>
<evidence type="ECO:0000313" key="3">
    <source>
        <dbReference type="EMBL" id="KZA11662.1"/>
    </source>
</evidence>
<dbReference type="Proteomes" id="UP000072389">
    <property type="component" value="Chromosome"/>
</dbReference>
<evidence type="ECO:0000313" key="4">
    <source>
        <dbReference type="EMBL" id="NDW43138.1"/>
    </source>
</evidence>
<dbReference type="Proteomes" id="UP000664966">
    <property type="component" value="Plasmid p1KSK6"/>
</dbReference>
<geneLocation type="plasmid" evidence="7 15">
    <name>p1KSK6</name>
</geneLocation>
<protein>
    <submittedName>
        <fullName evidence="6">DUF1456 domain-containing protein</fullName>
    </submittedName>
    <submittedName>
        <fullName evidence="4">DUF1456 family protein</fullName>
    </submittedName>
</protein>
<reference evidence="2" key="5">
    <citation type="submission" date="2016-12" db="EMBL/GenBank/DDBJ databases">
        <authorList>
            <person name="Singh M."/>
            <person name="Fernando D."/>
            <person name="Kumar A."/>
        </authorList>
    </citation>
    <scope>NUCLEOTIDE SEQUENCE</scope>
    <source>
        <strain evidence="2">ATCC 17978</strain>
    </source>
</reference>
<dbReference type="Proteomes" id="UP000223291">
    <property type="component" value="Unassembled WGS sequence"/>
</dbReference>
<accession>A0A090C2K5</accession>
<evidence type="ECO:0000313" key="15">
    <source>
        <dbReference type="Proteomes" id="UP000664966"/>
    </source>
</evidence>
<name>A0A090C2K5_ACIBA</name>
<dbReference type="EMBL" id="LRDT01000048">
    <property type="protein sequence ID" value="KZA11662.1"/>
    <property type="molecule type" value="Genomic_DNA"/>
</dbReference>
<gene>
    <name evidence="2" type="ORF">AUO97_07995</name>
    <name evidence="5" type="ORF">CBE85_13320</name>
    <name evidence="6" type="ORF">CPI82_16740</name>
    <name evidence="8" type="ORF">EJ062_16765</name>
    <name evidence="4" type="ORF">G3N53_18880</name>
    <name evidence="7" type="ORF">J6E47_19820</name>
    <name evidence="3" type="ORF">LV35_03571</name>
</gene>
<dbReference type="EMBL" id="KT779035">
    <property type="protein sequence ID" value="ALG88342.1"/>
    <property type="molecule type" value="Genomic_DNA"/>
</dbReference>
<keyword evidence="1" id="KW-0614">Plasmid</keyword>
<dbReference type="AlphaFoldDB" id="A0A090C2K5"/>
<evidence type="ECO:0000313" key="13">
    <source>
        <dbReference type="Proteomes" id="UP000268239"/>
    </source>
</evidence>
<reference evidence="3 10" key="4">
    <citation type="submission" date="2016-01" db="EMBL/GenBank/DDBJ databases">
        <title>Draft sequences of Acinetobacter baumannii isolates from wounded military personnel.</title>
        <authorList>
            <person name="Arivett B.A."/>
            <person name="Fiester S.E."/>
            <person name="Ream D.C."/>
            <person name="Actis L.A."/>
        </authorList>
    </citation>
    <scope>NUCLEOTIDE SEQUENCE [LARGE SCALE GENOMIC DNA]</scope>
    <source>
        <strain evidence="3 10">AB2828</strain>
    </source>
</reference>
<dbReference type="EMBL" id="NGKM01000014">
    <property type="protein sequence ID" value="OWK65980.1"/>
    <property type="molecule type" value="Genomic_DNA"/>
</dbReference>
<proteinExistence type="predicted"/>
<sequence length="109" mass="12902">MELIRTEGYEDKMVQKHISQNYIFKKLVHLTNLNDDIETLITLFKEKDIVVDSALIESWLSEEGQSNFKEISENNLFSFFEILFSVKKEALSKDINLFDLSYIFEDIRN</sequence>
<evidence type="ECO:0000313" key="5">
    <source>
        <dbReference type="EMBL" id="OWK65980.1"/>
    </source>
</evidence>
<reference evidence="4 14" key="9">
    <citation type="submission" date="2020-02" db="EMBL/GenBank/DDBJ databases">
        <title>Whole genome shot-gun sequencing of clinical Carbapenem resistant A. baumannii.</title>
        <authorList>
            <person name="Veeraraghavan B."/>
            <person name="Mathur P."/>
            <person name="Vijayakumar S."/>
            <person name="Vasudevan K."/>
            <person name="Lincy M."/>
            <person name="Kirubananthan A."/>
        </authorList>
    </citation>
    <scope>NUCLEOTIDE SEQUENCE [LARGE SCALE GENOMIC DNA]</scope>
    <source>
        <strain evidence="4 14">SP816</strain>
    </source>
</reference>
<dbReference type="PATRIC" id="fig|470.1365.peg.1023"/>
<reference evidence="1" key="2">
    <citation type="submission" date="2015-09" db="EMBL/GenBank/DDBJ databases">
        <title>Conjugative plasmids carrying the sulphonamide resistance gene sul2.</title>
        <authorList>
            <person name="Hamidian M."/>
            <person name="Holt K.E."/>
            <person name="Pickard D."/>
            <person name="Hall R.M."/>
        </authorList>
    </citation>
    <scope>NUCLEOTIDE SEQUENCE</scope>
    <source>
        <strain evidence="1">D4</strain>
        <plasmid evidence="1">pD4</plasmid>
    </source>
</reference>
<dbReference type="Proteomes" id="UP000268239">
    <property type="component" value="Unassembled WGS sequence"/>
</dbReference>
<evidence type="ECO:0000313" key="14">
    <source>
        <dbReference type="Proteomes" id="UP000470018"/>
    </source>
</evidence>
<evidence type="ECO:0000313" key="2">
    <source>
        <dbReference type="EMBL" id="APP30754.1"/>
    </source>
</evidence>
<dbReference type="Proteomes" id="UP000470018">
    <property type="component" value="Unassembled WGS sequence"/>
</dbReference>
<dbReference type="EMBL" id="JAAGTY010000039">
    <property type="protein sequence ID" value="NDW43138.1"/>
    <property type="molecule type" value="Genomic_DNA"/>
</dbReference>
<dbReference type="EMBL" id="NXDV01000016">
    <property type="protein sequence ID" value="PHQ01575.1"/>
    <property type="molecule type" value="Genomic_DNA"/>
</dbReference>
<organism evidence="4 14">
    <name type="scientific">Acinetobacter baumannii</name>
    <dbReference type="NCBI Taxonomy" id="470"/>
    <lineage>
        <taxon>Bacteria</taxon>
        <taxon>Pseudomonadati</taxon>
        <taxon>Pseudomonadota</taxon>
        <taxon>Gammaproteobacteria</taxon>
        <taxon>Moraxellales</taxon>
        <taxon>Moraxellaceae</taxon>
        <taxon>Acinetobacter</taxon>
        <taxon>Acinetobacter calcoaceticus/baumannii complex</taxon>
    </lineage>
</organism>
<evidence type="ECO:0000313" key="6">
    <source>
        <dbReference type="EMBL" id="PHQ01575.1"/>
    </source>
</evidence>
<evidence type="ECO:0000313" key="8">
    <source>
        <dbReference type="EMBL" id="RTQ71116.1"/>
    </source>
</evidence>
<reference evidence="6 12" key="7">
    <citation type="submission" date="2017-09" db="EMBL/GenBank/DDBJ databases">
        <title>Draft genome of Acinetobacter baumannii strain I43, a mercury resistant bacteria.</title>
        <authorList>
            <person name="Siqueira K.A."/>
            <person name="Mello I.S."/>
            <person name="Mendes T.A."/>
            <person name="Soares M.A."/>
        </authorList>
    </citation>
    <scope>NUCLEOTIDE SEQUENCE [LARGE SCALE GENOMIC DNA]</scope>
    <source>
        <strain evidence="6 12">I43</strain>
    </source>
</reference>
<reference evidence="8 13" key="8">
    <citation type="submission" date="2018-12" db="EMBL/GenBank/DDBJ databases">
        <title>Draft Genome Sequences Human Pathogenic Acinetobacter baumannii Strains.</title>
        <authorList>
            <person name="Madhi M."/>
            <person name="Ronco T."/>
            <person name="Olsen R.H."/>
            <person name="Hassani A."/>
        </authorList>
    </citation>
    <scope>NUCLEOTIDE SEQUENCE [LARGE SCALE GENOMIC DNA]</scope>
    <source>
        <strain evidence="8 13">AB3</strain>
    </source>
</reference>
<evidence type="ECO:0000313" key="9">
    <source>
        <dbReference type="Proteomes" id="UP000072389"/>
    </source>
</evidence>
<evidence type="ECO:0000313" key="10">
    <source>
        <dbReference type="Proteomes" id="UP000076296"/>
    </source>
</evidence>
<evidence type="ECO:0000313" key="7">
    <source>
        <dbReference type="EMBL" id="QTK45629.1"/>
    </source>
</evidence>
<dbReference type="EMBL" id="RXLU01000115">
    <property type="protein sequence ID" value="RTQ71116.1"/>
    <property type="molecule type" value="Genomic_DNA"/>
</dbReference>
<dbReference type="EMBL" id="CP018664">
    <property type="protein sequence ID" value="APP30754.1"/>
    <property type="molecule type" value="Genomic_DNA"/>
</dbReference>
<reference evidence="5 11" key="6">
    <citation type="submission" date="2017-05" db="EMBL/GenBank/DDBJ databases">
        <title>Draft genome sequence of MDR A. baumannii AB360.</title>
        <authorList>
            <person name="Wareham D.W."/>
            <person name="Bean D.C."/>
        </authorList>
    </citation>
    <scope>NUCLEOTIDE SEQUENCE [LARGE SCALE GENOMIC DNA]</scope>
    <source>
        <strain evidence="5 11">AB360</strain>
    </source>
</reference>
<dbReference type="Proteomes" id="UP000197394">
    <property type="component" value="Unassembled WGS sequence"/>
</dbReference>
<dbReference type="EMBL" id="CP072271">
    <property type="protein sequence ID" value="QTK45629.1"/>
    <property type="molecule type" value="Genomic_DNA"/>
</dbReference>
<reference evidence="2" key="3">
    <citation type="submission" date="2015-12" db="EMBL/GenBank/DDBJ databases">
        <authorList>
            <person name="Singh M.K."/>
            <person name="Fernando D.M."/>
            <person name="Kumar A."/>
        </authorList>
    </citation>
    <scope>NUCLEOTIDE SEQUENCE</scope>
    <source>
        <strain evidence="2">ATCC 17978</strain>
    </source>
</reference>
<reference evidence="7" key="10">
    <citation type="submission" date="2021-03" db="EMBL/GenBank/DDBJ databases">
        <title>Complete genome sequencing of Acinetobacter baumannii.</title>
        <authorList>
            <person name="Yadav B."/>
            <person name="Makwana N."/>
            <person name="Kharat A.S."/>
            <person name="Veeraraghavan B."/>
            <person name="Vijayakumar S."/>
            <person name="Priya M."/>
        </authorList>
    </citation>
    <scope>NUCLEOTIDE SEQUENCE</scope>
    <source>
        <strain evidence="7">KSK6</strain>
        <plasmid evidence="7">p1KSK6</plasmid>
    </source>
</reference>
<evidence type="ECO:0000313" key="11">
    <source>
        <dbReference type="Proteomes" id="UP000197394"/>
    </source>
</evidence>
<dbReference type="Proteomes" id="UP000076296">
    <property type="component" value="Unassembled WGS sequence"/>
</dbReference>
<evidence type="ECO:0000313" key="12">
    <source>
        <dbReference type="Proteomes" id="UP000223291"/>
    </source>
</evidence>